<name>A0A6J5ZWW3_9ZZZZ</name>
<reference evidence="1" key="1">
    <citation type="submission" date="2020-05" db="EMBL/GenBank/DDBJ databases">
        <authorList>
            <person name="Chiriac C."/>
            <person name="Salcher M."/>
            <person name="Ghai R."/>
            <person name="Kavagutti S V."/>
        </authorList>
    </citation>
    <scope>NUCLEOTIDE SEQUENCE</scope>
</reference>
<organism evidence="1">
    <name type="scientific">freshwater metagenome</name>
    <dbReference type="NCBI Taxonomy" id="449393"/>
    <lineage>
        <taxon>unclassified sequences</taxon>
        <taxon>metagenomes</taxon>
        <taxon>ecological metagenomes</taxon>
    </lineage>
</organism>
<sequence length="57" mass="5702">MAIVLATTFALSLWVTLTALGVSSFDGIMLALVIILAAAGARLLGRSVGSVGPGSRD</sequence>
<gene>
    <name evidence="1" type="ORF">UFOPK3522_01237</name>
</gene>
<protein>
    <submittedName>
        <fullName evidence="1">Unannotated protein</fullName>
    </submittedName>
</protein>
<accession>A0A6J5ZWW3</accession>
<evidence type="ECO:0000313" key="1">
    <source>
        <dbReference type="EMBL" id="CAB4346028.1"/>
    </source>
</evidence>
<dbReference type="EMBL" id="CAESAO010000121">
    <property type="protein sequence ID" value="CAB4346028.1"/>
    <property type="molecule type" value="Genomic_DNA"/>
</dbReference>
<proteinExistence type="predicted"/>
<dbReference type="AlphaFoldDB" id="A0A6J5ZWW3"/>